<feature type="coiled-coil region" evidence="2">
    <location>
        <begin position="123"/>
        <end position="173"/>
    </location>
</feature>
<dbReference type="InterPro" id="IPR001387">
    <property type="entry name" value="Cro/C1-type_HTH"/>
</dbReference>
<accession>A0A417XS98</accession>
<dbReference type="EMBL" id="QXGH01000055">
    <property type="protein sequence ID" value="RHW22807.1"/>
    <property type="molecule type" value="Genomic_DNA"/>
</dbReference>
<gene>
    <name evidence="4" type="ORF">D0Z08_31045</name>
</gene>
<name>A0A417XS98_9ACTN</name>
<evidence type="ECO:0000313" key="5">
    <source>
        <dbReference type="Proteomes" id="UP000283644"/>
    </source>
</evidence>
<dbReference type="GO" id="GO:0003700">
    <property type="term" value="F:DNA-binding transcription factor activity"/>
    <property type="evidence" value="ECO:0007669"/>
    <property type="project" value="TreeGrafter"/>
</dbReference>
<evidence type="ECO:0000259" key="3">
    <source>
        <dbReference type="PROSITE" id="PS50943"/>
    </source>
</evidence>
<dbReference type="PANTHER" id="PTHR46797:SF1">
    <property type="entry name" value="METHYLPHOSPHONATE SYNTHASE"/>
    <property type="match status" value="1"/>
</dbReference>
<keyword evidence="2" id="KW-0175">Coiled coil</keyword>
<reference evidence="4 5" key="1">
    <citation type="submission" date="2018-09" db="EMBL/GenBank/DDBJ databases">
        <title>Genome sequencing of Nocardioides immobilis CCTCC AB 2017083 for comparison to Nocardioides silvaticus.</title>
        <authorList>
            <person name="Li C."/>
            <person name="Wang G."/>
        </authorList>
    </citation>
    <scope>NUCLEOTIDE SEQUENCE [LARGE SCALE GENOMIC DNA]</scope>
    <source>
        <strain evidence="4 5">CCTCC AB 2017083</strain>
    </source>
</reference>
<dbReference type="PROSITE" id="PS50943">
    <property type="entry name" value="HTH_CROC1"/>
    <property type="match status" value="1"/>
</dbReference>
<protein>
    <submittedName>
        <fullName evidence="4">Helix-turn-helix domain-containing protein</fullName>
    </submittedName>
</protein>
<dbReference type="Gene3D" id="1.10.260.40">
    <property type="entry name" value="lambda repressor-like DNA-binding domains"/>
    <property type="match status" value="1"/>
</dbReference>
<dbReference type="AlphaFoldDB" id="A0A417XS98"/>
<proteinExistence type="predicted"/>
<dbReference type="SUPFAM" id="SSF47413">
    <property type="entry name" value="lambda repressor-like DNA-binding domains"/>
    <property type="match status" value="1"/>
</dbReference>
<dbReference type="InterPro" id="IPR011990">
    <property type="entry name" value="TPR-like_helical_dom_sf"/>
</dbReference>
<evidence type="ECO:0000313" key="4">
    <source>
        <dbReference type="EMBL" id="RHW22807.1"/>
    </source>
</evidence>
<dbReference type="InterPro" id="IPR010982">
    <property type="entry name" value="Lambda_DNA-bd_dom_sf"/>
</dbReference>
<dbReference type="Pfam" id="PF13432">
    <property type="entry name" value="TPR_16"/>
    <property type="match status" value="1"/>
</dbReference>
<dbReference type="InterPro" id="IPR050807">
    <property type="entry name" value="TransReg_Diox_bact_type"/>
</dbReference>
<dbReference type="Gene3D" id="1.25.40.10">
    <property type="entry name" value="Tetratricopeptide repeat domain"/>
    <property type="match status" value="2"/>
</dbReference>
<sequence length="473" mass="50663">MVRTIDPILPAIRCGFVTMPHMNPSNAALLRLVDLTELGPRVRAARLARGWTQAELAGDEISVGYVSRIESGARRPSLAVLTYLASRLDTPVEQLLQGVTASEYDEIRLGLDYAELALEHGEAVDAERQAREQLARAEEASLAKLAHRGRYLLARALETLGDLEGAITELETLASETSGLLLIRTGIALSRCYREAGDLALAIETGERIEAEVSASGFETTDEAVQLTATVAAAHTERGDLHRAARICAEAVRRAEELATPRARAGAYWNASIVYAKRGDVETALPLAARALALLSEGQDARNLARLRVQLGELQLQLDPPDVATAFENLARAREELAASSASEVDRAHNEVTIAQAHLMAGDPERAIQTAAAAQAMAGDRAYQVVAAAIVVRGQALAAIGRAEEARTAFREAVHALTGAGADRSAAQLWFELADLLEEAGDLDGARQAYRSAAATTGLVARRLVRRYDSARC</sequence>
<dbReference type="GO" id="GO:0005829">
    <property type="term" value="C:cytosol"/>
    <property type="evidence" value="ECO:0007669"/>
    <property type="project" value="TreeGrafter"/>
</dbReference>
<dbReference type="SUPFAM" id="SSF48452">
    <property type="entry name" value="TPR-like"/>
    <property type="match status" value="2"/>
</dbReference>
<dbReference type="Proteomes" id="UP000283644">
    <property type="component" value="Unassembled WGS sequence"/>
</dbReference>
<dbReference type="Pfam" id="PF01381">
    <property type="entry name" value="HTH_3"/>
    <property type="match status" value="1"/>
</dbReference>
<evidence type="ECO:0000256" key="1">
    <source>
        <dbReference type="ARBA" id="ARBA00023125"/>
    </source>
</evidence>
<organism evidence="4 5">
    <name type="scientific">Nocardioides immobilis</name>
    <dbReference type="NCBI Taxonomy" id="2049295"/>
    <lineage>
        <taxon>Bacteria</taxon>
        <taxon>Bacillati</taxon>
        <taxon>Actinomycetota</taxon>
        <taxon>Actinomycetes</taxon>
        <taxon>Propionibacteriales</taxon>
        <taxon>Nocardioidaceae</taxon>
        <taxon>Nocardioides</taxon>
    </lineage>
</organism>
<dbReference type="PANTHER" id="PTHR46797">
    <property type="entry name" value="HTH-TYPE TRANSCRIPTIONAL REGULATOR"/>
    <property type="match status" value="1"/>
</dbReference>
<evidence type="ECO:0000256" key="2">
    <source>
        <dbReference type="SAM" id="Coils"/>
    </source>
</evidence>
<keyword evidence="1" id="KW-0238">DNA-binding</keyword>
<dbReference type="CDD" id="cd00093">
    <property type="entry name" value="HTH_XRE"/>
    <property type="match status" value="1"/>
</dbReference>
<dbReference type="OrthoDB" id="3675359at2"/>
<dbReference type="GO" id="GO:0003677">
    <property type="term" value="F:DNA binding"/>
    <property type="evidence" value="ECO:0007669"/>
    <property type="project" value="UniProtKB-KW"/>
</dbReference>
<keyword evidence="5" id="KW-1185">Reference proteome</keyword>
<feature type="domain" description="HTH cro/C1-type" evidence="3">
    <location>
        <begin position="42"/>
        <end position="95"/>
    </location>
</feature>
<comment type="caution">
    <text evidence="4">The sequence shown here is derived from an EMBL/GenBank/DDBJ whole genome shotgun (WGS) entry which is preliminary data.</text>
</comment>
<dbReference type="SMART" id="SM00530">
    <property type="entry name" value="HTH_XRE"/>
    <property type="match status" value="1"/>
</dbReference>